<accession>A0A6M0RF79</accession>
<reference evidence="6 7" key="1">
    <citation type="journal article" date="2020" name="Microb. Ecol.">
        <title>Ecogenomics of the Marine Benthic Filamentous Cyanobacterium Adonisia.</title>
        <authorList>
            <person name="Walter J.M."/>
            <person name="Coutinho F.H."/>
            <person name="Leomil L."/>
            <person name="Hargreaves P.I."/>
            <person name="Campeao M.E."/>
            <person name="Vieira V.V."/>
            <person name="Silva B.S."/>
            <person name="Fistarol G.O."/>
            <person name="Salomon P.S."/>
            <person name="Sawabe T."/>
            <person name="Mino S."/>
            <person name="Hosokawa M."/>
            <person name="Miyashita H."/>
            <person name="Maruyama F."/>
            <person name="van Verk M.C."/>
            <person name="Dutilh B.E."/>
            <person name="Thompson C.C."/>
            <person name="Thompson F.L."/>
        </authorList>
    </citation>
    <scope>NUCLEOTIDE SEQUENCE [LARGE SCALE GENOMIC DNA]</scope>
    <source>
        <strain evidence="6 7">CCMR0081</strain>
    </source>
</reference>
<dbReference type="SFLD" id="SFLDG01386">
    <property type="entry name" value="main_SPASM_domain-containing"/>
    <property type="match status" value="1"/>
</dbReference>
<keyword evidence="2" id="KW-0479">Metal-binding</keyword>
<dbReference type="SUPFAM" id="SSF102114">
    <property type="entry name" value="Radical SAM enzymes"/>
    <property type="match status" value="1"/>
</dbReference>
<dbReference type="PANTHER" id="PTHR43273:SF8">
    <property type="entry name" value="RADICAL SAM DOMAIN PROTEIN"/>
    <property type="match status" value="1"/>
</dbReference>
<evidence type="ECO:0000259" key="5">
    <source>
        <dbReference type="PROSITE" id="PS51918"/>
    </source>
</evidence>
<dbReference type="EMBL" id="QXHD01000003">
    <property type="protein sequence ID" value="NEZ54560.1"/>
    <property type="molecule type" value="Genomic_DNA"/>
</dbReference>
<dbReference type="NCBIfam" id="TIGR04261">
    <property type="entry name" value="rSAM_GlyRichRpt"/>
    <property type="match status" value="1"/>
</dbReference>
<dbReference type="InterPro" id="IPR058240">
    <property type="entry name" value="rSAM_sf"/>
</dbReference>
<dbReference type="InterPro" id="IPR013785">
    <property type="entry name" value="Aldolase_TIM"/>
</dbReference>
<dbReference type="GO" id="GO:0016491">
    <property type="term" value="F:oxidoreductase activity"/>
    <property type="evidence" value="ECO:0007669"/>
    <property type="project" value="InterPro"/>
</dbReference>
<dbReference type="SFLD" id="SFLDG01384">
    <property type="entry name" value="thioether_bond_formation_requi"/>
    <property type="match status" value="1"/>
</dbReference>
<keyword evidence="4" id="KW-0411">Iron-sulfur</keyword>
<dbReference type="SFLD" id="SFLDG01067">
    <property type="entry name" value="SPASM/twitch_domain_containing"/>
    <property type="match status" value="1"/>
</dbReference>
<feature type="domain" description="Radical SAM core" evidence="5">
    <location>
        <begin position="17"/>
        <end position="245"/>
    </location>
</feature>
<dbReference type="Gene3D" id="3.20.20.70">
    <property type="entry name" value="Aldolase class I"/>
    <property type="match status" value="1"/>
</dbReference>
<evidence type="ECO:0000256" key="2">
    <source>
        <dbReference type="ARBA" id="ARBA00022723"/>
    </source>
</evidence>
<keyword evidence="7" id="KW-1185">Reference proteome</keyword>
<proteinExistence type="predicted"/>
<dbReference type="GO" id="GO:0051536">
    <property type="term" value="F:iron-sulfur cluster binding"/>
    <property type="evidence" value="ECO:0007669"/>
    <property type="project" value="UniProtKB-KW"/>
</dbReference>
<evidence type="ECO:0000313" key="7">
    <source>
        <dbReference type="Proteomes" id="UP000481033"/>
    </source>
</evidence>
<sequence>MSQAALSNHPTNTITSRNIFSFKLIVIQATSFCNLDCDYCYLPNRTVKEKISPDIIEVIFTKIFTSSFFRDDISISWHAGEPLAIPKSLYEKFFLIIDRLSRKYNSQGYKIRQTLQTNATLINQKWCDFFIKYKVSVGVSIDGPAFLHDRHRKTRTGNGSYAATLRGIRLLQQNQIPFRVITVLTQDSLDYPDEIFQFFLDHKISYVGFNVEEIEGIHRASSLQQEGTTERFRKFLQRCWELTKANIDPSISLREFEKVGSFIYHNKRIHRNDQATPFEIVSIDTKGNFSTFSPELLSMPSPEYGDFILGNLKYDTFESVCNTEKFQRLYEAISIGVEQCRQSCQYFGFCGGGAPSNKYYENGAFQSTETMNCCLHQQAVVDTMLTNLEALLKVE</sequence>
<evidence type="ECO:0000256" key="3">
    <source>
        <dbReference type="ARBA" id="ARBA00023004"/>
    </source>
</evidence>
<dbReference type="InterPro" id="IPR023867">
    <property type="entry name" value="Sulphatase_maturase_rSAM"/>
</dbReference>
<dbReference type="Proteomes" id="UP000481033">
    <property type="component" value="Unassembled WGS sequence"/>
</dbReference>
<evidence type="ECO:0000256" key="4">
    <source>
        <dbReference type="ARBA" id="ARBA00023014"/>
    </source>
</evidence>
<dbReference type="InterPro" id="IPR007197">
    <property type="entry name" value="rSAM"/>
</dbReference>
<keyword evidence="3" id="KW-0408">Iron</keyword>
<dbReference type="CDD" id="cd01335">
    <property type="entry name" value="Radical_SAM"/>
    <property type="match status" value="1"/>
</dbReference>
<gene>
    <name evidence="6" type="primary">grrM</name>
    <name evidence="6" type="ORF">DXZ20_02400</name>
</gene>
<dbReference type="InterPro" id="IPR026357">
    <property type="entry name" value="rSAM_SPASM_GrrM_OscB"/>
</dbReference>
<dbReference type="PANTHER" id="PTHR43273">
    <property type="entry name" value="ANAEROBIC SULFATASE-MATURATING ENZYME HOMOLOG ASLB-RELATED"/>
    <property type="match status" value="1"/>
</dbReference>
<keyword evidence="1" id="KW-0949">S-adenosyl-L-methionine</keyword>
<dbReference type="Pfam" id="PF04055">
    <property type="entry name" value="Radical_SAM"/>
    <property type="match status" value="1"/>
</dbReference>
<name>A0A6M0RF79_9CYAN</name>
<dbReference type="RefSeq" id="WP_163696206.1">
    <property type="nucleotide sequence ID" value="NZ_QXHD01000003.1"/>
</dbReference>
<comment type="caution">
    <text evidence="6">The sequence shown here is derived from an EMBL/GenBank/DDBJ whole genome shotgun (WGS) entry which is preliminary data.</text>
</comment>
<dbReference type="PROSITE" id="PS51918">
    <property type="entry name" value="RADICAL_SAM"/>
    <property type="match status" value="1"/>
</dbReference>
<dbReference type="GO" id="GO:0046872">
    <property type="term" value="F:metal ion binding"/>
    <property type="evidence" value="ECO:0007669"/>
    <property type="project" value="UniProtKB-KW"/>
</dbReference>
<evidence type="ECO:0000256" key="1">
    <source>
        <dbReference type="ARBA" id="ARBA00022691"/>
    </source>
</evidence>
<dbReference type="SFLD" id="SFLDS00029">
    <property type="entry name" value="Radical_SAM"/>
    <property type="match status" value="1"/>
</dbReference>
<organism evidence="6 7">
    <name type="scientific">Adonisia turfae CCMR0081</name>
    <dbReference type="NCBI Taxonomy" id="2292702"/>
    <lineage>
        <taxon>Bacteria</taxon>
        <taxon>Bacillati</taxon>
        <taxon>Cyanobacteriota</taxon>
        <taxon>Adonisia</taxon>
        <taxon>Adonisia turfae</taxon>
    </lineage>
</organism>
<protein>
    <submittedName>
        <fullName evidence="6">GRRM system radical SAM/SPASM domain protein</fullName>
    </submittedName>
</protein>
<evidence type="ECO:0000313" key="6">
    <source>
        <dbReference type="EMBL" id="NEZ54560.1"/>
    </source>
</evidence>
<dbReference type="SFLD" id="SFLDG01072">
    <property type="entry name" value="dehydrogenase_like"/>
    <property type="match status" value="1"/>
</dbReference>
<dbReference type="AlphaFoldDB" id="A0A6M0RF79"/>